<proteinExistence type="predicted"/>
<name>A0ABR5D3I3_9HYPH</name>
<dbReference type="EMBL" id="JWIT01000017">
    <property type="protein sequence ID" value="KJF71422.1"/>
    <property type="molecule type" value="Genomic_DNA"/>
</dbReference>
<keyword evidence="2" id="KW-1185">Reference proteome</keyword>
<sequence length="68" mass="7834">MFHLRCLNNNCRHHDGACASIMGFEGRRIASAELETEDMFPHHFWSRSSWCRDSEHYAPTDAHLDATG</sequence>
<evidence type="ECO:0000313" key="1">
    <source>
        <dbReference type="EMBL" id="KJF71422.1"/>
    </source>
</evidence>
<organism evidence="1 2">
    <name type="scientific">Agrobacterium arsenijevicii</name>
    <dbReference type="NCBI Taxonomy" id="1585697"/>
    <lineage>
        <taxon>Bacteria</taxon>
        <taxon>Pseudomonadati</taxon>
        <taxon>Pseudomonadota</taxon>
        <taxon>Alphaproteobacteria</taxon>
        <taxon>Hyphomicrobiales</taxon>
        <taxon>Rhizobiaceae</taxon>
        <taxon>Rhizobium/Agrobacterium group</taxon>
        <taxon>Agrobacterium</taxon>
    </lineage>
</organism>
<accession>A0ABR5D3I3</accession>
<gene>
    <name evidence="1" type="ORF">RP75_21065</name>
</gene>
<evidence type="ECO:0000313" key="2">
    <source>
        <dbReference type="Proteomes" id="UP000032564"/>
    </source>
</evidence>
<reference evidence="1 2" key="1">
    <citation type="submission" date="2014-12" db="EMBL/GenBank/DDBJ databases">
        <authorList>
            <person name="Kuzmanovic N."/>
            <person name="Pulawska J."/>
            <person name="Obradovic A."/>
        </authorList>
    </citation>
    <scope>NUCLEOTIDE SEQUENCE [LARGE SCALE GENOMIC DNA]</scope>
    <source>
        <strain evidence="1 2">KFB 330</strain>
    </source>
</reference>
<protein>
    <submittedName>
        <fullName evidence="1">Uncharacterized protein</fullName>
    </submittedName>
</protein>
<comment type="caution">
    <text evidence="1">The sequence shown here is derived from an EMBL/GenBank/DDBJ whole genome shotgun (WGS) entry which is preliminary data.</text>
</comment>
<dbReference type="Proteomes" id="UP000032564">
    <property type="component" value="Unassembled WGS sequence"/>
</dbReference>